<proteinExistence type="predicted"/>
<dbReference type="EMBL" id="CP121208">
    <property type="protein sequence ID" value="WFM83688.1"/>
    <property type="molecule type" value="Genomic_DNA"/>
</dbReference>
<organism evidence="1 2">
    <name type="scientific">Arcanobacterium canis</name>
    <dbReference type="NCBI Taxonomy" id="999183"/>
    <lineage>
        <taxon>Bacteria</taxon>
        <taxon>Bacillati</taxon>
        <taxon>Actinomycetota</taxon>
        <taxon>Actinomycetes</taxon>
        <taxon>Actinomycetales</taxon>
        <taxon>Actinomycetaceae</taxon>
        <taxon>Arcanobacterium</taxon>
    </lineage>
</organism>
<evidence type="ECO:0000313" key="1">
    <source>
        <dbReference type="EMBL" id="WFM83688.1"/>
    </source>
</evidence>
<reference evidence="1 2" key="1">
    <citation type="submission" date="2023-03" db="EMBL/GenBank/DDBJ databases">
        <title>Complete genome of Arcanobacterium canis strain DSM 25104 isolated in 2010 from a canine otitis externa in Germany.</title>
        <authorList>
            <person name="Borowiak M."/>
            <person name="Kreitlow A."/>
            <person name="Malorny B."/>
            <person name="Laemmler C."/>
            <person name="Prenger-Berninghoff E."/>
            <person name="Ploetz M."/>
            <person name="Abdulmawjood A."/>
        </authorList>
    </citation>
    <scope>NUCLEOTIDE SEQUENCE [LARGE SCALE GENOMIC DNA]</scope>
    <source>
        <strain evidence="1 2">DSM 25104</strain>
    </source>
</reference>
<dbReference type="InterPro" id="IPR041895">
    <property type="entry name" value="ArdA_dom1"/>
</dbReference>
<evidence type="ECO:0000313" key="2">
    <source>
        <dbReference type="Proteomes" id="UP001215216"/>
    </source>
</evidence>
<protein>
    <submittedName>
        <fullName evidence="1">Antirestriction protein ArdA</fullName>
    </submittedName>
</protein>
<dbReference type="InterPro" id="IPR041893">
    <property type="entry name" value="ArdA_dom3"/>
</dbReference>
<dbReference type="Proteomes" id="UP001215216">
    <property type="component" value="Chromosome"/>
</dbReference>
<dbReference type="Pfam" id="PF07275">
    <property type="entry name" value="ArdA"/>
    <property type="match status" value="1"/>
</dbReference>
<gene>
    <name evidence="1" type="ORF">P7079_01530</name>
</gene>
<dbReference type="InterPro" id="IPR009899">
    <property type="entry name" value="ArdA"/>
</dbReference>
<keyword evidence="2" id="KW-1185">Reference proteome</keyword>
<sequence length="179" mass="20255">MSCSTVTVARPRVWVGCLACYNEGRLVGEWVDAEGAGDLTSNDLHGTPTTHEELWCFDLEGFPRGTGEMSPSAAVPWGELFEEVGERQWDALLAWVETGCYVADADDLPCVSDFEERFCGRWDSEQDYAAHLAEELSIWDEVPEHLHSYLDIDAWWRDERLDYCITDAPDGGVFIFRSH</sequence>
<dbReference type="Gene3D" id="1.10.10.1190">
    <property type="entry name" value="Antirestriction protein ArdA, domain 3"/>
    <property type="match status" value="1"/>
</dbReference>
<name>A0ABY8FZ19_9ACTO</name>
<dbReference type="Gene3D" id="3.10.20.480">
    <property type="entry name" value="Antirestriction protein ArdA, domain 1"/>
    <property type="match status" value="1"/>
</dbReference>
<accession>A0ABY8FZ19</accession>
<dbReference type="RefSeq" id="WP_278013083.1">
    <property type="nucleotide sequence ID" value="NZ_CP121208.1"/>
</dbReference>